<reference evidence="6 7" key="1">
    <citation type="submission" date="2019-09" db="EMBL/GenBank/DDBJ databases">
        <title>Isolation and complete genome sequencing of Methylocystis species.</title>
        <authorList>
            <person name="Rumah B.L."/>
            <person name="Stead C.E."/>
            <person name="Stevens B.C."/>
            <person name="Minton N.P."/>
            <person name="Grosse-Honebrink A."/>
            <person name="Zhang Y."/>
        </authorList>
    </citation>
    <scope>NUCLEOTIDE SEQUENCE [LARGE SCALE GENOMIC DNA]</scope>
    <source>
        <strain evidence="6 7">BRCS2</strain>
    </source>
</reference>
<dbReference type="Proteomes" id="UP000422569">
    <property type="component" value="Chromosome"/>
</dbReference>
<feature type="transmembrane region" description="Helical" evidence="5">
    <location>
        <begin position="38"/>
        <end position="61"/>
    </location>
</feature>
<protein>
    <submittedName>
        <fullName evidence="6">Isoprenylcysteine carboxylmethyltransferase family protein</fullName>
    </submittedName>
</protein>
<keyword evidence="6" id="KW-0808">Transferase</keyword>
<feature type="transmembrane region" description="Helical" evidence="5">
    <location>
        <begin position="14"/>
        <end position="31"/>
    </location>
</feature>
<organism evidence="6 7">
    <name type="scientific">Methylocystis parvus</name>
    <dbReference type="NCBI Taxonomy" id="134"/>
    <lineage>
        <taxon>Bacteria</taxon>
        <taxon>Pseudomonadati</taxon>
        <taxon>Pseudomonadota</taxon>
        <taxon>Alphaproteobacteria</taxon>
        <taxon>Hyphomicrobiales</taxon>
        <taxon>Methylocystaceae</taxon>
        <taxon>Methylocystis</taxon>
    </lineage>
</organism>
<dbReference type="GO" id="GO:0012505">
    <property type="term" value="C:endomembrane system"/>
    <property type="evidence" value="ECO:0007669"/>
    <property type="project" value="UniProtKB-SubCell"/>
</dbReference>
<evidence type="ECO:0000313" key="6">
    <source>
        <dbReference type="EMBL" id="QGM96561.1"/>
    </source>
</evidence>
<dbReference type="KEGG" id="mpar:F7D14_03055"/>
<evidence type="ECO:0000256" key="2">
    <source>
        <dbReference type="ARBA" id="ARBA00022692"/>
    </source>
</evidence>
<evidence type="ECO:0000256" key="1">
    <source>
        <dbReference type="ARBA" id="ARBA00004127"/>
    </source>
</evidence>
<dbReference type="Pfam" id="PF04191">
    <property type="entry name" value="PEMT"/>
    <property type="match status" value="1"/>
</dbReference>
<proteinExistence type="predicted"/>
<keyword evidence="2 5" id="KW-0812">Transmembrane</keyword>
<dbReference type="PANTHER" id="PTHR12714">
    <property type="entry name" value="PROTEIN-S ISOPRENYLCYSTEINE O-METHYLTRANSFERASE"/>
    <property type="match status" value="1"/>
</dbReference>
<dbReference type="PANTHER" id="PTHR12714:SF24">
    <property type="entry name" value="SLR1182 PROTEIN"/>
    <property type="match status" value="1"/>
</dbReference>
<name>A0A6B8M124_9HYPH</name>
<keyword evidence="6" id="KW-0489">Methyltransferase</keyword>
<dbReference type="RefSeq" id="WP_016921173.1">
    <property type="nucleotide sequence ID" value="NZ_CP044331.1"/>
</dbReference>
<evidence type="ECO:0000256" key="4">
    <source>
        <dbReference type="ARBA" id="ARBA00023136"/>
    </source>
</evidence>
<evidence type="ECO:0000256" key="3">
    <source>
        <dbReference type="ARBA" id="ARBA00022989"/>
    </source>
</evidence>
<evidence type="ECO:0000313" key="7">
    <source>
        <dbReference type="Proteomes" id="UP000422569"/>
    </source>
</evidence>
<evidence type="ECO:0000256" key="5">
    <source>
        <dbReference type="SAM" id="Phobius"/>
    </source>
</evidence>
<comment type="subcellular location">
    <subcellularLocation>
        <location evidence="1">Endomembrane system</location>
        <topology evidence="1">Multi-pass membrane protein</topology>
    </subcellularLocation>
</comment>
<dbReference type="EMBL" id="CP044331">
    <property type="protein sequence ID" value="QGM96561.1"/>
    <property type="molecule type" value="Genomic_DNA"/>
</dbReference>
<gene>
    <name evidence="6" type="ORF">F7D14_03055</name>
</gene>
<accession>A0A6B8M124</accession>
<dbReference type="InterPro" id="IPR007318">
    <property type="entry name" value="Phopholipid_MeTrfase"/>
</dbReference>
<dbReference type="GO" id="GO:0032259">
    <property type="term" value="P:methylation"/>
    <property type="evidence" value="ECO:0007669"/>
    <property type="project" value="UniProtKB-KW"/>
</dbReference>
<keyword evidence="7" id="KW-1185">Reference proteome</keyword>
<keyword evidence="3 5" id="KW-1133">Transmembrane helix</keyword>
<dbReference type="AlphaFoldDB" id="A0A6B8M124"/>
<dbReference type="Gene3D" id="1.20.120.1630">
    <property type="match status" value="1"/>
</dbReference>
<dbReference type="GO" id="GO:0008168">
    <property type="term" value="F:methyltransferase activity"/>
    <property type="evidence" value="ECO:0007669"/>
    <property type="project" value="UniProtKB-KW"/>
</dbReference>
<sequence length="161" mass="17351">MSLPSEEIGPPARLPWPPILIALAIGAGLAFDHASGGAFSPLVSFPGATALGALIVALALANDIWCALTFRRHATTILPHRAASHLATDGPFRWSRNPIYVSHVAVVFGLGLLIASPFTLLLTPLVALGLQKLAIEPEERHLLAKFGDVYRSYMARTRRWL</sequence>
<keyword evidence="4 5" id="KW-0472">Membrane</keyword>
<feature type="transmembrane region" description="Helical" evidence="5">
    <location>
        <begin position="100"/>
        <end position="130"/>
    </location>
</feature>